<feature type="domain" description="Glycosyltransferase subfamily 4-like N-terminal" evidence="2">
    <location>
        <begin position="16"/>
        <end position="200"/>
    </location>
</feature>
<keyword evidence="3" id="KW-0808">Transferase</keyword>
<evidence type="ECO:0000313" key="3">
    <source>
        <dbReference type="EMBL" id="AFZ59417.1"/>
    </source>
</evidence>
<dbReference type="RefSeq" id="WP_015216035.1">
    <property type="nucleotide sequence ID" value="NC_019771.1"/>
</dbReference>
<dbReference type="CDD" id="cd03794">
    <property type="entry name" value="GT4_WbuB-like"/>
    <property type="match status" value="1"/>
</dbReference>
<dbReference type="EMBL" id="CP003659">
    <property type="protein sequence ID" value="AFZ59417.1"/>
    <property type="molecule type" value="Genomic_DNA"/>
</dbReference>
<evidence type="ECO:0000313" key="4">
    <source>
        <dbReference type="Proteomes" id="UP000010474"/>
    </source>
</evidence>
<dbReference type="STRING" id="272123.Anacy_4047"/>
<proteinExistence type="predicted"/>
<dbReference type="PATRIC" id="fig|272123.3.peg.4392"/>
<evidence type="ECO:0000259" key="1">
    <source>
        <dbReference type="Pfam" id="PF00534"/>
    </source>
</evidence>
<protein>
    <submittedName>
        <fullName evidence="3">Glycosyl transferase group 1</fullName>
    </submittedName>
</protein>
<dbReference type="eggNOG" id="COG0438">
    <property type="taxonomic scope" value="Bacteria"/>
</dbReference>
<dbReference type="PANTHER" id="PTHR45947">
    <property type="entry name" value="SULFOQUINOVOSYL TRANSFERASE SQD2"/>
    <property type="match status" value="1"/>
</dbReference>
<dbReference type="InterPro" id="IPR050194">
    <property type="entry name" value="Glycosyltransferase_grp1"/>
</dbReference>
<organism evidence="3 4">
    <name type="scientific">Anabaena cylindrica (strain ATCC 27899 / PCC 7122)</name>
    <dbReference type="NCBI Taxonomy" id="272123"/>
    <lineage>
        <taxon>Bacteria</taxon>
        <taxon>Bacillati</taxon>
        <taxon>Cyanobacteriota</taxon>
        <taxon>Cyanophyceae</taxon>
        <taxon>Nostocales</taxon>
        <taxon>Nostocaceae</taxon>
        <taxon>Anabaena</taxon>
    </lineage>
</organism>
<feature type="domain" description="Glycosyl transferase family 1" evidence="1">
    <location>
        <begin position="218"/>
        <end position="384"/>
    </location>
</feature>
<dbReference type="SUPFAM" id="SSF53756">
    <property type="entry name" value="UDP-Glycosyltransferase/glycogen phosphorylase"/>
    <property type="match status" value="1"/>
</dbReference>
<dbReference type="InterPro" id="IPR028098">
    <property type="entry name" value="Glyco_trans_4-like_N"/>
</dbReference>
<sequence>MRILIYSYNYHPEPIGIAPLMTELAEGLVKRGHQVRVVTAMPNYPERQIYPDYRGKLYLNEQKEGVDIQRSYVWIRPQPNLLDRVMLDASFVITSFFPAITGWRPDVIITTSPSLPVCVPAALLGWLRGCPVILNLQDILPDAAIHVGLLKNKWLIKIFTALEKFAYSSASKISVIADGFVENLLSKDIAAEKIVQIPNWVDVNFIRPLPREDNPFRATHNLNGKFVALYSGNIALTQGLETVIKAAAKLRDIPEIAFVVVGEAKGLQRLQQQCLDWGADNVLLLPFQDRKDLPQMLAAADVGLVVQKKNVISFNMPSKIQVLLASGRALVGSVPENGTAARAIKQSGGGVIVPPEDAQALATAILDLYQTPEKVKTLGYNSRQYAIEQYSFEQALNQYETLCYSLTADTKAIQPIVVTKPEI</sequence>
<accession>K9ZLK0</accession>
<dbReference type="HOGENOM" id="CLU_009583_11_5_3"/>
<dbReference type="Proteomes" id="UP000010474">
    <property type="component" value="Chromosome"/>
</dbReference>
<dbReference type="Pfam" id="PF00534">
    <property type="entry name" value="Glycos_transf_1"/>
    <property type="match status" value="1"/>
</dbReference>
<dbReference type="KEGG" id="acy:Anacy_4047"/>
<reference evidence="4" key="1">
    <citation type="journal article" date="2013" name="Proc. Natl. Acad. Sci. U.S.A.">
        <title>Improving the coverage of the cyanobacterial phylum using diversity-driven genome sequencing.</title>
        <authorList>
            <person name="Shih P.M."/>
            <person name="Wu D."/>
            <person name="Latifi A."/>
            <person name="Axen S.D."/>
            <person name="Fewer D.P."/>
            <person name="Talla E."/>
            <person name="Calteau A."/>
            <person name="Cai F."/>
            <person name="Tandeau de Marsac N."/>
            <person name="Rippka R."/>
            <person name="Herdman M."/>
            <person name="Sivonen K."/>
            <person name="Coursin T."/>
            <person name="Laurent T."/>
            <person name="Goodwin L."/>
            <person name="Nolan M."/>
            <person name="Davenport K.W."/>
            <person name="Han C.S."/>
            <person name="Rubin E.M."/>
            <person name="Eisen J.A."/>
            <person name="Woyke T."/>
            <person name="Gugger M."/>
            <person name="Kerfeld C.A."/>
        </authorList>
    </citation>
    <scope>NUCLEOTIDE SEQUENCE [LARGE SCALE GENOMIC DNA]</scope>
    <source>
        <strain evidence="4">ATCC 27899 / PCC 7122</strain>
    </source>
</reference>
<keyword evidence="4" id="KW-1185">Reference proteome</keyword>
<dbReference type="NCBIfam" id="NF007640">
    <property type="entry name" value="PRK10307.1"/>
    <property type="match status" value="1"/>
</dbReference>
<dbReference type="PANTHER" id="PTHR45947:SF3">
    <property type="entry name" value="SULFOQUINOVOSYL TRANSFERASE SQD2"/>
    <property type="match status" value="1"/>
</dbReference>
<evidence type="ECO:0000259" key="2">
    <source>
        <dbReference type="Pfam" id="PF13579"/>
    </source>
</evidence>
<dbReference type="Gene3D" id="3.40.50.2000">
    <property type="entry name" value="Glycogen Phosphorylase B"/>
    <property type="match status" value="2"/>
</dbReference>
<gene>
    <name evidence="3" type="ordered locus">Anacy_4047</name>
</gene>
<dbReference type="AlphaFoldDB" id="K9ZLK0"/>
<dbReference type="InterPro" id="IPR001296">
    <property type="entry name" value="Glyco_trans_1"/>
</dbReference>
<name>K9ZLK0_ANACC</name>
<dbReference type="GO" id="GO:0016758">
    <property type="term" value="F:hexosyltransferase activity"/>
    <property type="evidence" value="ECO:0007669"/>
    <property type="project" value="TreeGrafter"/>
</dbReference>
<dbReference type="Pfam" id="PF13579">
    <property type="entry name" value="Glyco_trans_4_4"/>
    <property type="match status" value="1"/>
</dbReference>